<dbReference type="RefSeq" id="WP_120624811.1">
    <property type="nucleotide sequence ID" value="NZ_RAWG01000040.1"/>
</dbReference>
<evidence type="ECO:0000313" key="3">
    <source>
        <dbReference type="EMBL" id="RKH45080.1"/>
    </source>
</evidence>
<evidence type="ECO:0000259" key="2">
    <source>
        <dbReference type="Pfam" id="PF00561"/>
    </source>
</evidence>
<dbReference type="Proteomes" id="UP000273405">
    <property type="component" value="Unassembled WGS sequence"/>
</dbReference>
<name>A0A3A8NNV9_9BACT</name>
<dbReference type="SUPFAM" id="SSF53474">
    <property type="entry name" value="alpha/beta-Hydrolases"/>
    <property type="match status" value="1"/>
</dbReference>
<feature type="domain" description="AB hydrolase-1" evidence="2">
    <location>
        <begin position="33"/>
        <end position="254"/>
    </location>
</feature>
<dbReference type="AlphaFoldDB" id="A0A3A8NNV9"/>
<evidence type="ECO:0000256" key="1">
    <source>
        <dbReference type="SAM" id="SignalP"/>
    </source>
</evidence>
<dbReference type="OrthoDB" id="2004167at2"/>
<organism evidence="3 4">
    <name type="scientific">Corallococcus sicarius</name>
    <dbReference type="NCBI Taxonomy" id="2316726"/>
    <lineage>
        <taxon>Bacteria</taxon>
        <taxon>Pseudomonadati</taxon>
        <taxon>Myxococcota</taxon>
        <taxon>Myxococcia</taxon>
        <taxon>Myxococcales</taxon>
        <taxon>Cystobacterineae</taxon>
        <taxon>Myxococcaceae</taxon>
        <taxon>Corallococcus</taxon>
    </lineage>
</organism>
<dbReference type="Gene3D" id="3.40.50.1820">
    <property type="entry name" value="alpha/beta hydrolase"/>
    <property type="match status" value="1"/>
</dbReference>
<sequence>MRIAVRTLVLTVAVLALWAQPARADTYTQTKHPIVLAHGMAGFDSLFGVLDYFYGIESNLRSGGARVYITHVPQFNTSEARGEALLAQVQDVLARTGATKVNLIGHSHGGLDVRYVAAVRPDLVASVTTVGTPHKGAELADYLRARIVGGSFTESVLGYFAGSLGTVLGLLSGHTQPQNAIAALGALTKTGTSAFTAKFPAGIPTTSCGGGAATGPQGQRYYSWSGTDPFTNLLDASDYAMKLSSFFYYDSNDGLVGRCSSHFGTVLRDNYDMNHLDEVNQVLGLTAFFTDPKSVFRSQANRLKNAGL</sequence>
<feature type="chain" id="PRO_5017349850" evidence="1">
    <location>
        <begin position="25"/>
        <end position="308"/>
    </location>
</feature>
<evidence type="ECO:0000313" key="4">
    <source>
        <dbReference type="Proteomes" id="UP000273405"/>
    </source>
</evidence>
<dbReference type="InterPro" id="IPR029058">
    <property type="entry name" value="AB_hydrolase_fold"/>
</dbReference>
<feature type="signal peptide" evidence="1">
    <location>
        <begin position="1"/>
        <end position="24"/>
    </location>
</feature>
<dbReference type="EMBL" id="RAWG01000040">
    <property type="protein sequence ID" value="RKH45080.1"/>
    <property type="molecule type" value="Genomic_DNA"/>
</dbReference>
<accession>A0A3A8NNV9</accession>
<keyword evidence="1" id="KW-0732">Signal</keyword>
<gene>
    <name evidence="3" type="ORF">D7X12_08755</name>
</gene>
<protein>
    <submittedName>
        <fullName evidence="3">Triacylglycerol lipase</fullName>
    </submittedName>
</protein>
<reference evidence="4" key="1">
    <citation type="submission" date="2018-09" db="EMBL/GenBank/DDBJ databases">
        <authorList>
            <person name="Livingstone P.G."/>
            <person name="Whitworth D.E."/>
        </authorList>
    </citation>
    <scope>NUCLEOTIDE SEQUENCE [LARGE SCALE GENOMIC DNA]</scope>
    <source>
        <strain evidence="4">CA040B</strain>
    </source>
</reference>
<keyword evidence="4" id="KW-1185">Reference proteome</keyword>
<comment type="caution">
    <text evidence="3">The sequence shown here is derived from an EMBL/GenBank/DDBJ whole genome shotgun (WGS) entry which is preliminary data.</text>
</comment>
<dbReference type="Pfam" id="PF00561">
    <property type="entry name" value="Abhydrolase_1"/>
    <property type="match status" value="1"/>
</dbReference>
<dbReference type="InterPro" id="IPR000073">
    <property type="entry name" value="AB_hydrolase_1"/>
</dbReference>
<proteinExistence type="predicted"/>